<dbReference type="EMBL" id="LT598480">
    <property type="protein sequence ID" value="SCV04497.1"/>
    <property type="molecule type" value="Genomic_DNA"/>
</dbReference>
<comment type="subcellular location">
    <subcellularLocation>
        <location evidence="1">Mitochondrion inner membrane</location>
        <topology evidence="1">Multi-pass membrane protein</topology>
    </subcellularLocation>
</comment>
<name>A0A1G4KJ96_9SACH</name>
<evidence type="ECO:0000256" key="7">
    <source>
        <dbReference type="ARBA" id="ARBA00023128"/>
    </source>
</evidence>
<evidence type="ECO:0000313" key="12">
    <source>
        <dbReference type="EMBL" id="SCV04497.1"/>
    </source>
</evidence>
<evidence type="ECO:0000256" key="9">
    <source>
        <dbReference type="ARBA" id="ARBA00025191"/>
    </source>
</evidence>
<evidence type="ECO:0000256" key="2">
    <source>
        <dbReference type="ARBA" id="ARBA00005687"/>
    </source>
</evidence>
<accession>A0A1G4KJ96</accession>
<dbReference type="GO" id="GO:0007005">
    <property type="term" value="P:mitochondrion organization"/>
    <property type="evidence" value="ECO:0007669"/>
    <property type="project" value="InterPro"/>
</dbReference>
<dbReference type="Proteomes" id="UP000191144">
    <property type="component" value="Chromosome H"/>
</dbReference>
<keyword evidence="13" id="KW-1185">Reference proteome</keyword>
<dbReference type="Pfam" id="PF08118">
    <property type="entry name" value="MDM31_MDM32"/>
    <property type="match status" value="1"/>
</dbReference>
<gene>
    <name evidence="12" type="ORF">LAME_0H18910G</name>
</gene>
<sequence>MFKCGLQHWLRPSTLVRSRPLFYPQKLIDLSKSTARPTLAQFSSLRTLRSPQKQLDELAKNTDFLHTQNILLQKNQQRLSKQKLLSEATNFYERFKIKTKWVLIRENRPFSTDEISTLFSWLVISQIVWIVLGTTTFVSLVLFTFNTVFAKEMVGQMVGRLLNNYIDGVDVRFQDALVPEWKRGCLSFKQVELRTTDDDVESHVSTDSTKPIAKLSFDLTFNQIDITLSFTKWFRGQGLINDLSLYGMKGDVSVDDTREPEKLISWFSNPKYHLGRLKIRDSRINVQDQTLDQNYRLSIYNMDLPQVRFEWALVDFFNANVVTGAVNHALFTIHKRQHKLAYLQDFEHDMSPWKRITRLRLDEISVKDLGLDKSKAFNWIEDGQVEIIADFMLPDIPGEKDSGFDDENKYVVMDLKFKFKDLTARYPSEEPKLANGDFIATLDELRPLIAFVNTQRGLFHSFMNIQNSNPAWNNIPNVSIKKNKSYPDTTVIPSNIKWPSFEDADRPSQEIIKYHDQPNHNNNEIVVRSRIVKNIDGFKELFLFKETGIYDTLCMEIHVDLMRMVEEWEHKKKSDWAKVWGTTVASQLMILGLGAMV</sequence>
<comment type="function">
    <text evidence="9">Involved in the organization of the mitochondrial membranes and the global structure of the mitochondria. Also required for mitochondrial distribution and mobility as well as for the maintenance of mitochondrial DNA nucleoids structures.</text>
</comment>
<comment type="similarity">
    <text evidence="2">Belongs to the MDM31/MDM32 family.</text>
</comment>
<proteinExistence type="inferred from homology"/>
<protein>
    <recommendedName>
        <fullName evidence="10">Mitochondrial distribution and morphology protein 32</fullName>
    </recommendedName>
</protein>
<reference evidence="13" key="1">
    <citation type="submission" date="2016-03" db="EMBL/GenBank/DDBJ databases">
        <authorList>
            <person name="Devillers Hugo."/>
        </authorList>
    </citation>
    <scope>NUCLEOTIDE SEQUENCE [LARGE SCALE GENOMIC DNA]</scope>
</reference>
<dbReference type="PANTHER" id="PTHR31068:SF1">
    <property type="entry name" value="MITOCHONDRIAL DISTRIBUTION AND MORPHOLOGY PROTEIN 32"/>
    <property type="match status" value="1"/>
</dbReference>
<keyword evidence="8 11" id="KW-0472">Membrane</keyword>
<keyword evidence="3 11" id="KW-0812">Transmembrane</keyword>
<evidence type="ECO:0000256" key="1">
    <source>
        <dbReference type="ARBA" id="ARBA00004448"/>
    </source>
</evidence>
<evidence type="ECO:0000256" key="3">
    <source>
        <dbReference type="ARBA" id="ARBA00022692"/>
    </source>
</evidence>
<keyword evidence="6 11" id="KW-1133">Transmembrane helix</keyword>
<keyword evidence="5" id="KW-0809">Transit peptide</keyword>
<evidence type="ECO:0000256" key="5">
    <source>
        <dbReference type="ARBA" id="ARBA00022946"/>
    </source>
</evidence>
<dbReference type="OrthoDB" id="17678at2759"/>
<evidence type="ECO:0000256" key="8">
    <source>
        <dbReference type="ARBA" id="ARBA00023136"/>
    </source>
</evidence>
<keyword evidence="4" id="KW-0999">Mitochondrion inner membrane</keyword>
<evidence type="ECO:0000256" key="11">
    <source>
        <dbReference type="SAM" id="Phobius"/>
    </source>
</evidence>
<evidence type="ECO:0000256" key="4">
    <source>
        <dbReference type="ARBA" id="ARBA00022792"/>
    </source>
</evidence>
<dbReference type="InterPro" id="IPR012571">
    <property type="entry name" value="Mdm31/Mdm32"/>
</dbReference>
<feature type="transmembrane region" description="Helical" evidence="11">
    <location>
        <begin position="118"/>
        <end position="143"/>
    </location>
</feature>
<evidence type="ECO:0000313" key="13">
    <source>
        <dbReference type="Proteomes" id="UP000191144"/>
    </source>
</evidence>
<dbReference type="AlphaFoldDB" id="A0A1G4KJ96"/>
<evidence type="ECO:0000256" key="10">
    <source>
        <dbReference type="ARBA" id="ARBA00040573"/>
    </source>
</evidence>
<dbReference type="PANTHER" id="PTHR31068">
    <property type="entry name" value="MITOCHONDRIAL DISTRIBUTION AND MORPHOLOGY PROTEIN 31"/>
    <property type="match status" value="1"/>
</dbReference>
<evidence type="ECO:0000256" key="6">
    <source>
        <dbReference type="ARBA" id="ARBA00022989"/>
    </source>
</evidence>
<keyword evidence="7" id="KW-0496">Mitochondrion</keyword>
<organism evidence="12 13">
    <name type="scientific">Lachancea meyersii CBS 8951</name>
    <dbReference type="NCBI Taxonomy" id="1266667"/>
    <lineage>
        <taxon>Eukaryota</taxon>
        <taxon>Fungi</taxon>
        <taxon>Dikarya</taxon>
        <taxon>Ascomycota</taxon>
        <taxon>Saccharomycotina</taxon>
        <taxon>Saccharomycetes</taxon>
        <taxon>Saccharomycetales</taxon>
        <taxon>Saccharomycetaceae</taxon>
        <taxon>Lachancea</taxon>
    </lineage>
</organism>
<dbReference type="GO" id="GO:0000001">
    <property type="term" value="P:mitochondrion inheritance"/>
    <property type="evidence" value="ECO:0007669"/>
    <property type="project" value="InterPro"/>
</dbReference>
<dbReference type="GO" id="GO:0005743">
    <property type="term" value="C:mitochondrial inner membrane"/>
    <property type="evidence" value="ECO:0007669"/>
    <property type="project" value="UniProtKB-SubCell"/>
</dbReference>